<dbReference type="Proteomes" id="UP001597318">
    <property type="component" value="Unassembled WGS sequence"/>
</dbReference>
<sequence>MVMKWILILYTILLFLAVRFLWKETRKTVYFHLILVAVILLSAQLSFEGFSSNLIPSYVTLLISFLMLAVKDSLNGKAKVLNQILFQSGMLSILIAILMNFLS</sequence>
<evidence type="ECO:0008006" key="4">
    <source>
        <dbReference type="Google" id="ProtNLM"/>
    </source>
</evidence>
<reference evidence="3" key="1">
    <citation type="journal article" date="2019" name="Int. J. Syst. Evol. Microbiol.">
        <title>The Global Catalogue of Microorganisms (GCM) 10K type strain sequencing project: providing services to taxonomists for standard genome sequencing and annotation.</title>
        <authorList>
            <consortium name="The Broad Institute Genomics Platform"/>
            <consortium name="The Broad Institute Genome Sequencing Center for Infectious Disease"/>
            <person name="Wu L."/>
            <person name="Ma J."/>
        </authorList>
    </citation>
    <scope>NUCLEOTIDE SEQUENCE [LARGE SCALE GENOMIC DNA]</scope>
    <source>
        <strain evidence="3">CGMCC 1.15474</strain>
    </source>
</reference>
<keyword evidence="3" id="KW-1185">Reference proteome</keyword>
<gene>
    <name evidence="2" type="ORF">ACFSKK_20150</name>
</gene>
<dbReference type="RefSeq" id="WP_247345800.1">
    <property type="nucleotide sequence ID" value="NZ_CP095550.1"/>
</dbReference>
<feature type="transmembrane region" description="Helical" evidence="1">
    <location>
        <begin position="6"/>
        <end position="22"/>
    </location>
</feature>
<comment type="caution">
    <text evidence="2">The sequence shown here is derived from an EMBL/GenBank/DDBJ whole genome shotgun (WGS) entry which is preliminary data.</text>
</comment>
<feature type="transmembrane region" description="Helical" evidence="1">
    <location>
        <begin position="82"/>
        <end position="102"/>
    </location>
</feature>
<dbReference type="EMBL" id="JBHUIK010000005">
    <property type="protein sequence ID" value="MFD2216003.1"/>
    <property type="molecule type" value="Genomic_DNA"/>
</dbReference>
<keyword evidence="1" id="KW-1133">Transmembrane helix</keyword>
<evidence type="ECO:0000313" key="3">
    <source>
        <dbReference type="Proteomes" id="UP001597318"/>
    </source>
</evidence>
<name>A0ABW5C175_9BACI</name>
<protein>
    <recommendedName>
        <fullName evidence="4">DUF1516 family protein</fullName>
    </recommendedName>
</protein>
<proteinExistence type="predicted"/>
<feature type="transmembrane region" description="Helical" evidence="1">
    <location>
        <begin position="29"/>
        <end position="47"/>
    </location>
</feature>
<keyword evidence="1" id="KW-0472">Membrane</keyword>
<keyword evidence="1" id="KW-0812">Transmembrane</keyword>
<accession>A0ABW5C175</accession>
<organism evidence="2 3">
    <name type="scientific">Metabacillus endolithicus</name>
    <dbReference type="NCBI Taxonomy" id="1535204"/>
    <lineage>
        <taxon>Bacteria</taxon>
        <taxon>Bacillati</taxon>
        <taxon>Bacillota</taxon>
        <taxon>Bacilli</taxon>
        <taxon>Bacillales</taxon>
        <taxon>Bacillaceae</taxon>
        <taxon>Metabacillus</taxon>
    </lineage>
</organism>
<evidence type="ECO:0000313" key="2">
    <source>
        <dbReference type="EMBL" id="MFD2216003.1"/>
    </source>
</evidence>
<evidence type="ECO:0000256" key="1">
    <source>
        <dbReference type="SAM" id="Phobius"/>
    </source>
</evidence>